<feature type="domain" description="Enhancer of polycomb-like N-terminal" evidence="9">
    <location>
        <begin position="168"/>
        <end position="323"/>
    </location>
</feature>
<comment type="subcellular location">
    <subcellularLocation>
        <location evidence="1 7">Nucleus</location>
    </subcellularLocation>
</comment>
<reference evidence="10" key="1">
    <citation type="submission" date="2021-12" db="EMBL/GenBank/DDBJ databases">
        <title>Black yeast isolated from Biological Soil Crust.</title>
        <authorList>
            <person name="Kurbessoian T."/>
        </authorList>
    </citation>
    <scope>NUCLEOTIDE SEQUENCE</scope>
    <source>
        <strain evidence="10">CCFEE 5208</strain>
    </source>
</reference>
<feature type="region of interest" description="Disordered" evidence="8">
    <location>
        <begin position="479"/>
        <end position="515"/>
    </location>
</feature>
<evidence type="ECO:0000313" key="10">
    <source>
        <dbReference type="EMBL" id="KAK0303542.1"/>
    </source>
</evidence>
<dbReference type="InterPro" id="IPR019542">
    <property type="entry name" value="Enhancer_polycomb-like_N"/>
</dbReference>
<feature type="compositionally biased region" description="Polar residues" evidence="8">
    <location>
        <begin position="487"/>
        <end position="504"/>
    </location>
</feature>
<keyword evidence="3 7" id="KW-0805">Transcription regulation</keyword>
<evidence type="ECO:0000256" key="2">
    <source>
        <dbReference type="ARBA" id="ARBA00008035"/>
    </source>
</evidence>
<comment type="similarity">
    <text evidence="2 7">Belongs to the enhancer of polycomb family.</text>
</comment>
<dbReference type="GO" id="GO:0006357">
    <property type="term" value="P:regulation of transcription by RNA polymerase II"/>
    <property type="evidence" value="ECO:0007669"/>
    <property type="project" value="InterPro"/>
</dbReference>
<dbReference type="Proteomes" id="UP001168146">
    <property type="component" value="Unassembled WGS sequence"/>
</dbReference>
<dbReference type="InterPro" id="IPR024943">
    <property type="entry name" value="Enhancer_polycomb"/>
</dbReference>
<evidence type="ECO:0000256" key="4">
    <source>
        <dbReference type="ARBA" id="ARBA00023163"/>
    </source>
</evidence>
<keyword evidence="4 7" id="KW-0804">Transcription</keyword>
<feature type="region of interest" description="Disordered" evidence="8">
    <location>
        <begin position="565"/>
        <end position="614"/>
    </location>
</feature>
<name>A0AAN6F6Q5_9PEZI</name>
<protein>
    <recommendedName>
        <fullName evidence="7">Enhancer of polycomb-like protein</fullName>
    </recommendedName>
</protein>
<comment type="function">
    <text evidence="6">Component of the NuA4 histone acetyltransferase complex which is involved in transcriptional activation of selected genes principally by acetylation of nucleosomal histone H4 and H2A. The NuA4 complex is also involved in DNA repair. Involved in gene silencing by neighboring heterochromatin, blockage of the silencing spreading along the chromosome, and required for cell cycle progression through G2/M.</text>
</comment>
<organism evidence="10 11">
    <name type="scientific">Friedmanniomyces endolithicus</name>
    <dbReference type="NCBI Taxonomy" id="329885"/>
    <lineage>
        <taxon>Eukaryota</taxon>
        <taxon>Fungi</taxon>
        <taxon>Dikarya</taxon>
        <taxon>Ascomycota</taxon>
        <taxon>Pezizomycotina</taxon>
        <taxon>Dothideomycetes</taxon>
        <taxon>Dothideomycetidae</taxon>
        <taxon>Mycosphaerellales</taxon>
        <taxon>Teratosphaeriaceae</taxon>
        <taxon>Friedmanniomyces</taxon>
    </lineage>
</organism>
<evidence type="ECO:0000259" key="9">
    <source>
        <dbReference type="Pfam" id="PF10513"/>
    </source>
</evidence>
<evidence type="ECO:0000313" key="11">
    <source>
        <dbReference type="Proteomes" id="UP001168146"/>
    </source>
</evidence>
<dbReference type="GO" id="GO:0005634">
    <property type="term" value="C:nucleus"/>
    <property type="evidence" value="ECO:0007669"/>
    <property type="project" value="UniProtKB-SubCell"/>
</dbReference>
<gene>
    <name evidence="10" type="primary">EPL1_2</name>
    <name evidence="10" type="ORF">LTR82_017532</name>
</gene>
<evidence type="ECO:0000256" key="6">
    <source>
        <dbReference type="ARBA" id="ARBA00025513"/>
    </source>
</evidence>
<comment type="caution">
    <text evidence="10">The sequence shown here is derived from an EMBL/GenBank/DDBJ whole genome shotgun (WGS) entry which is preliminary data.</text>
</comment>
<evidence type="ECO:0000256" key="7">
    <source>
        <dbReference type="RuleBase" id="RU361124"/>
    </source>
</evidence>
<evidence type="ECO:0000256" key="3">
    <source>
        <dbReference type="ARBA" id="ARBA00023015"/>
    </source>
</evidence>
<dbReference type="GO" id="GO:0035267">
    <property type="term" value="C:NuA4 histone acetyltransferase complex"/>
    <property type="evidence" value="ECO:0007669"/>
    <property type="project" value="InterPro"/>
</dbReference>
<evidence type="ECO:0000256" key="5">
    <source>
        <dbReference type="ARBA" id="ARBA00023242"/>
    </source>
</evidence>
<dbReference type="EMBL" id="JASUXU010000146">
    <property type="protein sequence ID" value="KAK0303542.1"/>
    <property type="molecule type" value="Genomic_DNA"/>
</dbReference>
<evidence type="ECO:0000256" key="1">
    <source>
        <dbReference type="ARBA" id="ARBA00004123"/>
    </source>
</evidence>
<dbReference type="AlphaFoldDB" id="A0AAN6F6Q5"/>
<sequence length="765" mass="85605">MATQRKTILTATFGEYALRNPALIASYGGEANIERMISSNIQQANAAGFDVDNIAINPEDPADSIKRFEAKLRSEDWDGLLVGWGIRGNQSYTALFEAAINLAREVAPRTRMLFGNTPDDMFLTIQRNFPEAKLRPEPAELVPEAPTIALLKDNITMSTRNNAARTVRQRKLNPKQGLRIIRESEIEEQLDDESQRQVYHGETGVEKAEEIEYHLQAVINASNATVLGARATQNYIPTPDAVRAEGVQYDELYPKIFKEPATYIRFSSTVEDCIGLVYCMNDADVEFLARLNDGKDVDGRDRKDKLGQCSQHTYEEVMTFFEDTSAKLQPYANVDGAPILALEEMERSQEEVSAEAQNWLGPIYKYWVLRKGSRPLMPSIRVRVLDTASEADDADPYVCFRRREVRLTRKTRGRDAQVVEKLKKLRLEAQSALELVRLVADRERVKADSLQIDRRVFNERKQLKEVKAAKNIIGEKGDDEDLLVNQKPASKSSKGRGDSQTQRPATIRLRSVGDGRAAAPDVDLPLLDDWRAEAEQFVISTIEARKEQHKKWNQHWVDETKFPITPPLEESGPIQQWAQFPPEGLNSYPTPPPSLPSQSSQQKESEDVEMPDETPMVEKVEQAAAGAESHEPLSIFHIPGAYPLSDVEDGSDVAAERSAYPACRLRYGRGGRCYLETRKRRPFGQLSRGVVSDSDSDEDGGPEYFPVAERITFDYRAALNTKQTRPDGMLVQQHSSHGRWLSGDQASIMSGAGAHGRPGSQGGGT</sequence>
<accession>A0AAN6F6Q5</accession>
<dbReference type="Pfam" id="PF10513">
    <property type="entry name" value="EPL1"/>
    <property type="match status" value="1"/>
</dbReference>
<dbReference type="PANTHER" id="PTHR14898">
    <property type="entry name" value="ENHANCER OF POLYCOMB"/>
    <property type="match status" value="1"/>
</dbReference>
<evidence type="ECO:0000256" key="8">
    <source>
        <dbReference type="SAM" id="MobiDB-lite"/>
    </source>
</evidence>
<keyword evidence="5 7" id="KW-0539">Nucleus</keyword>
<proteinExistence type="inferred from homology"/>